<keyword evidence="6" id="KW-1185">Reference proteome</keyword>
<reference evidence="5 6" key="1">
    <citation type="submission" date="2014-04" db="EMBL/GenBank/DDBJ databases">
        <title>Evolutionary Origins and Diversification of the Mycorrhizal Mutualists.</title>
        <authorList>
            <consortium name="DOE Joint Genome Institute"/>
            <consortium name="Mycorrhizal Genomics Consortium"/>
            <person name="Kohler A."/>
            <person name="Kuo A."/>
            <person name="Nagy L.G."/>
            <person name="Floudas D."/>
            <person name="Copeland A."/>
            <person name="Barry K.W."/>
            <person name="Cichocki N."/>
            <person name="Veneault-Fourrey C."/>
            <person name="LaButti K."/>
            <person name="Lindquist E.A."/>
            <person name="Lipzen A."/>
            <person name="Lundell T."/>
            <person name="Morin E."/>
            <person name="Murat C."/>
            <person name="Riley R."/>
            <person name="Ohm R."/>
            <person name="Sun H."/>
            <person name="Tunlid A."/>
            <person name="Henrissat B."/>
            <person name="Grigoriev I.V."/>
            <person name="Hibbett D.S."/>
            <person name="Martin F."/>
        </authorList>
    </citation>
    <scope>NUCLEOTIDE SEQUENCE [LARGE SCALE GENOMIC DNA]</scope>
    <source>
        <strain evidence="5 6">FD-317 M1</strain>
    </source>
</reference>
<evidence type="ECO:0000256" key="2">
    <source>
        <dbReference type="ARBA" id="ARBA00022525"/>
    </source>
</evidence>
<keyword evidence="4" id="KW-0732">Signal</keyword>
<evidence type="ECO:0000256" key="3">
    <source>
        <dbReference type="ARBA" id="ARBA00023157"/>
    </source>
</evidence>
<dbReference type="GO" id="GO:0008200">
    <property type="term" value="F:ion channel inhibitor activity"/>
    <property type="evidence" value="ECO:0007669"/>
    <property type="project" value="InterPro"/>
</dbReference>
<dbReference type="Proteomes" id="UP000053593">
    <property type="component" value="Unassembled WGS sequence"/>
</dbReference>
<comment type="subcellular location">
    <subcellularLocation>
        <location evidence="1">Secreted</location>
    </subcellularLocation>
</comment>
<evidence type="ECO:0000313" key="6">
    <source>
        <dbReference type="Proteomes" id="UP000053593"/>
    </source>
</evidence>
<feature type="signal peptide" evidence="4">
    <location>
        <begin position="1"/>
        <end position="19"/>
    </location>
</feature>
<feature type="chain" id="PRO_5002219851" evidence="4">
    <location>
        <begin position="20"/>
        <end position="224"/>
    </location>
</feature>
<keyword evidence="2" id="KW-0964">Secreted</keyword>
<dbReference type="GO" id="GO:0005576">
    <property type="term" value="C:extracellular region"/>
    <property type="evidence" value="ECO:0007669"/>
    <property type="project" value="UniProtKB-SubCell"/>
</dbReference>
<accession>A0A0D0BWT4</accession>
<evidence type="ECO:0000256" key="1">
    <source>
        <dbReference type="ARBA" id="ARBA00004613"/>
    </source>
</evidence>
<dbReference type="HOGENOM" id="CLU_1235155_0_0_1"/>
<gene>
    <name evidence="5" type="ORF">GYMLUDRAFT_249794</name>
</gene>
<evidence type="ECO:0000256" key="4">
    <source>
        <dbReference type="SAM" id="SignalP"/>
    </source>
</evidence>
<protein>
    <submittedName>
        <fullName evidence="5">Uncharacterized protein</fullName>
    </submittedName>
</protein>
<proteinExistence type="predicted"/>
<sequence length="224" mass="23579">MRLITKLLVLASVVTVALASQTILLNNQCTNIFQPCVDDFNCCEGLSCAKDPTEPLGNCLPTPGKCGAEGAQCSTALPINTCCEDLVCSGVVGRYRFMRFFIELLALPSAASLTSASLLLERDCAQIWVPCNPDASDCCEGLSCITPPGLPGHPVSNWPTPGTCGVAGAQCTTAIPGSCWSHLLLERRGNRTAWLPGLIADGPAPHTEALPDVQTVRGRKADPL</sequence>
<dbReference type="AlphaFoldDB" id="A0A0D0BWT4"/>
<dbReference type="InterPro" id="IPR011696">
    <property type="entry name" value="Huwentoxin-1"/>
</dbReference>
<dbReference type="Pfam" id="PF07740">
    <property type="entry name" value="Toxin_12"/>
    <property type="match status" value="1"/>
</dbReference>
<evidence type="ECO:0000313" key="5">
    <source>
        <dbReference type="EMBL" id="KIK54194.1"/>
    </source>
</evidence>
<keyword evidence="3" id="KW-1015">Disulfide bond</keyword>
<organism evidence="5 6">
    <name type="scientific">Collybiopsis luxurians FD-317 M1</name>
    <dbReference type="NCBI Taxonomy" id="944289"/>
    <lineage>
        <taxon>Eukaryota</taxon>
        <taxon>Fungi</taxon>
        <taxon>Dikarya</taxon>
        <taxon>Basidiomycota</taxon>
        <taxon>Agaricomycotina</taxon>
        <taxon>Agaricomycetes</taxon>
        <taxon>Agaricomycetidae</taxon>
        <taxon>Agaricales</taxon>
        <taxon>Marasmiineae</taxon>
        <taxon>Omphalotaceae</taxon>
        <taxon>Collybiopsis</taxon>
        <taxon>Collybiopsis luxurians</taxon>
    </lineage>
</organism>
<dbReference type="EMBL" id="KN834819">
    <property type="protein sequence ID" value="KIK54194.1"/>
    <property type="molecule type" value="Genomic_DNA"/>
</dbReference>
<name>A0A0D0BWT4_9AGAR</name>